<dbReference type="InterPro" id="IPR027417">
    <property type="entry name" value="P-loop_NTPase"/>
</dbReference>
<dbReference type="SMART" id="SM00382">
    <property type="entry name" value="AAA"/>
    <property type="match status" value="1"/>
</dbReference>
<dbReference type="Proteomes" id="UP001597197">
    <property type="component" value="Unassembled WGS sequence"/>
</dbReference>
<dbReference type="Pfam" id="PF00158">
    <property type="entry name" value="Sigma54_activat"/>
    <property type="match status" value="1"/>
</dbReference>
<dbReference type="InterPro" id="IPR025944">
    <property type="entry name" value="Sigma_54_int_dom_CS"/>
</dbReference>
<gene>
    <name evidence="7" type="ORF">ACFSDX_23840</name>
</gene>
<dbReference type="InterPro" id="IPR029016">
    <property type="entry name" value="GAF-like_dom_sf"/>
</dbReference>
<dbReference type="Gene3D" id="1.10.10.60">
    <property type="entry name" value="Homeodomain-like"/>
    <property type="match status" value="1"/>
</dbReference>
<dbReference type="SMART" id="SM00065">
    <property type="entry name" value="GAF"/>
    <property type="match status" value="1"/>
</dbReference>
<dbReference type="Gene3D" id="3.40.50.300">
    <property type="entry name" value="P-loop containing nucleotide triphosphate hydrolases"/>
    <property type="match status" value="1"/>
</dbReference>
<dbReference type="EMBL" id="JBHUFD010000019">
    <property type="protein sequence ID" value="MFD1875487.1"/>
    <property type="molecule type" value="Genomic_DNA"/>
</dbReference>
<dbReference type="Gene3D" id="1.10.8.60">
    <property type="match status" value="1"/>
</dbReference>
<dbReference type="Gene3D" id="3.30.450.40">
    <property type="match status" value="3"/>
</dbReference>
<dbReference type="Pfam" id="PF01590">
    <property type="entry name" value="GAF"/>
    <property type="match status" value="1"/>
</dbReference>
<keyword evidence="4" id="KW-0238">DNA-binding</keyword>
<evidence type="ECO:0000313" key="8">
    <source>
        <dbReference type="Proteomes" id="UP001597197"/>
    </source>
</evidence>
<dbReference type="CDD" id="cd00009">
    <property type="entry name" value="AAA"/>
    <property type="match status" value="1"/>
</dbReference>
<keyword evidence="2" id="KW-0067">ATP-binding</keyword>
<dbReference type="SUPFAM" id="SSF55781">
    <property type="entry name" value="GAF domain-like"/>
    <property type="match status" value="2"/>
</dbReference>
<evidence type="ECO:0000259" key="6">
    <source>
        <dbReference type="PROSITE" id="PS50045"/>
    </source>
</evidence>
<keyword evidence="3" id="KW-0805">Transcription regulation</keyword>
<reference evidence="8" key="1">
    <citation type="journal article" date="2019" name="Int. J. Syst. Evol. Microbiol.">
        <title>The Global Catalogue of Microorganisms (GCM) 10K type strain sequencing project: providing services to taxonomists for standard genome sequencing and annotation.</title>
        <authorList>
            <consortium name="The Broad Institute Genomics Platform"/>
            <consortium name="The Broad Institute Genome Sequencing Center for Infectious Disease"/>
            <person name="Wu L."/>
            <person name="Ma J."/>
        </authorList>
    </citation>
    <scope>NUCLEOTIDE SEQUENCE [LARGE SCALE GENOMIC DNA]</scope>
    <source>
        <strain evidence="8">CGMCC 1.15795</strain>
    </source>
</reference>
<accession>A0ABW4R1B6</accession>
<dbReference type="InterPro" id="IPR058031">
    <property type="entry name" value="AAA_lid_NorR"/>
</dbReference>
<dbReference type="SUPFAM" id="SSF52540">
    <property type="entry name" value="P-loop containing nucleoside triphosphate hydrolases"/>
    <property type="match status" value="1"/>
</dbReference>
<evidence type="ECO:0000256" key="4">
    <source>
        <dbReference type="ARBA" id="ARBA00023125"/>
    </source>
</evidence>
<sequence length="876" mass="97015">MHPSELSLLLHFSKTIATTRDKQGLVSLLGQLQEAFGFSQARVSVSQGMGQHRYLALVVSETTGPAGGLPEYGAQADAGSPYPWLLQQPEGQLLGLASLQKIAPASHVLQQFQAEGLTELLASPLRNGNRAIGVFTLHYSAGKLTAAKLPLFQAVADLLAVAVANLLANEQVEQLQRLLLAPDATVTPLRTRDYVAQTVIEAFRQLLPFDASCLVAYDQGLTYEWFYLGDLPAAVQQDEAVQGYYPQLRPRPELAPAASRLTWLAEPVIQYCDRATLEAISARKGYPILGALLREGFQESLYIHIRLGDQPVGGLFLYSSQAGHFAPYFPLFTHLERLVEPVAIGVTNVLAYEELQAANREKALQLAIGNTLTSSPDWGHLFATLAHELEQELAWDFFVAARLSDFRTLYCQRKDAAGQLLPPQDLEGLRDAASLDEVSFAQALQELRPLYAGAGVHGGLAYRDLCTRYRLLGLTRQLYGLQSLLYLPVPLAEGDAVVLTLGSRHPYGLTEKALSLLQRLAPQLTLGLQNQLAFAEIVALKQQLEQEKTYLVEEIKTEHNFEEIVGSSAGLRHIFRSVDQVAPTETTVLILGETGTGKELIARAIHHRSPRRERVLVKVNCAALPPQLMESELFGHEKGAFTGAHERRIGKFELAHKGTIFLDEIGELPLELQAKLLRVLQEREIERLGGSRVIAVDVRIIAATNRVLADEVAAGRFRADLYYRLNVFRIALPPLRQRLEDIPLLADYFGRRFSRRMGRLFRGLQAGCLERLLHYPWPGNIRELENIIEHAVIVSNGQLLECDVPTLLPSSAPAVASPPAATASAMRAERDQWERERLEAVLQKTHWRIRGVDGAAARLHMKPTTLEARLKRLGIK</sequence>
<dbReference type="PROSITE" id="PS50045">
    <property type="entry name" value="SIGMA54_INTERACT_4"/>
    <property type="match status" value="1"/>
</dbReference>
<dbReference type="InterPro" id="IPR002078">
    <property type="entry name" value="Sigma_54_int"/>
</dbReference>
<evidence type="ECO:0000256" key="2">
    <source>
        <dbReference type="ARBA" id="ARBA00022840"/>
    </source>
</evidence>
<dbReference type="InterPro" id="IPR025943">
    <property type="entry name" value="Sigma_54_int_dom_ATP-bd_2"/>
</dbReference>
<proteinExistence type="predicted"/>
<dbReference type="PANTHER" id="PTHR32071:SF123">
    <property type="entry name" value="DNA-BINDING TRANSCRIPTIONAL ACTIVATOR HYFR-RELATED"/>
    <property type="match status" value="1"/>
</dbReference>
<organism evidence="7 8">
    <name type="scientific">Hymenobacter bucti</name>
    <dbReference type="NCBI Taxonomy" id="1844114"/>
    <lineage>
        <taxon>Bacteria</taxon>
        <taxon>Pseudomonadati</taxon>
        <taxon>Bacteroidota</taxon>
        <taxon>Cytophagia</taxon>
        <taxon>Cytophagales</taxon>
        <taxon>Hymenobacteraceae</taxon>
        <taxon>Hymenobacter</taxon>
    </lineage>
</organism>
<dbReference type="PROSITE" id="PS00676">
    <property type="entry name" value="SIGMA54_INTERACT_2"/>
    <property type="match status" value="1"/>
</dbReference>
<keyword evidence="8" id="KW-1185">Reference proteome</keyword>
<keyword evidence="5" id="KW-0804">Transcription</keyword>
<protein>
    <submittedName>
        <fullName evidence="7">Sigma 54-interacting transcriptional regulator</fullName>
    </submittedName>
</protein>
<comment type="caution">
    <text evidence="7">The sequence shown here is derived from an EMBL/GenBank/DDBJ whole genome shotgun (WGS) entry which is preliminary data.</text>
</comment>
<evidence type="ECO:0000256" key="1">
    <source>
        <dbReference type="ARBA" id="ARBA00022741"/>
    </source>
</evidence>
<dbReference type="RefSeq" id="WP_382318254.1">
    <property type="nucleotide sequence ID" value="NZ_JBHUFD010000019.1"/>
</dbReference>
<dbReference type="InterPro" id="IPR025662">
    <property type="entry name" value="Sigma_54_int_dom_ATP-bd_1"/>
</dbReference>
<dbReference type="Pfam" id="PF25601">
    <property type="entry name" value="AAA_lid_14"/>
    <property type="match status" value="1"/>
</dbReference>
<dbReference type="InterPro" id="IPR003593">
    <property type="entry name" value="AAA+_ATPase"/>
</dbReference>
<dbReference type="PANTHER" id="PTHR32071">
    <property type="entry name" value="TRANSCRIPTIONAL REGULATORY PROTEIN"/>
    <property type="match status" value="1"/>
</dbReference>
<evidence type="ECO:0000313" key="7">
    <source>
        <dbReference type="EMBL" id="MFD1875487.1"/>
    </source>
</evidence>
<evidence type="ECO:0000256" key="3">
    <source>
        <dbReference type="ARBA" id="ARBA00023015"/>
    </source>
</evidence>
<name>A0ABW4R1B6_9BACT</name>
<dbReference type="InterPro" id="IPR003018">
    <property type="entry name" value="GAF"/>
</dbReference>
<feature type="domain" description="Sigma-54 factor interaction" evidence="6">
    <location>
        <begin position="564"/>
        <end position="793"/>
    </location>
</feature>
<dbReference type="PROSITE" id="PS00675">
    <property type="entry name" value="SIGMA54_INTERACT_1"/>
    <property type="match status" value="1"/>
</dbReference>
<evidence type="ECO:0000256" key="5">
    <source>
        <dbReference type="ARBA" id="ARBA00023163"/>
    </source>
</evidence>
<keyword evidence="1" id="KW-0547">Nucleotide-binding</keyword>
<dbReference type="PROSITE" id="PS00688">
    <property type="entry name" value="SIGMA54_INTERACT_3"/>
    <property type="match status" value="1"/>
</dbReference>